<gene>
    <name evidence="2" type="ORF">WHR41_08001</name>
</gene>
<evidence type="ECO:0008006" key="4">
    <source>
        <dbReference type="Google" id="ProtNLM"/>
    </source>
</evidence>
<proteinExistence type="predicted"/>
<dbReference type="InterPro" id="IPR014752">
    <property type="entry name" value="Arrestin-like_C"/>
</dbReference>
<evidence type="ECO:0000256" key="1">
    <source>
        <dbReference type="SAM" id="MobiDB-lite"/>
    </source>
</evidence>
<organism evidence="2 3">
    <name type="scientific">Cladosporium halotolerans</name>
    <dbReference type="NCBI Taxonomy" id="1052096"/>
    <lineage>
        <taxon>Eukaryota</taxon>
        <taxon>Fungi</taxon>
        <taxon>Dikarya</taxon>
        <taxon>Ascomycota</taxon>
        <taxon>Pezizomycotina</taxon>
        <taxon>Dothideomycetes</taxon>
        <taxon>Dothideomycetidae</taxon>
        <taxon>Cladosporiales</taxon>
        <taxon>Cladosporiaceae</taxon>
        <taxon>Cladosporium</taxon>
    </lineage>
</organism>
<sequence>MSAGSVWGKIVLDNPAKYHCGPNDPVTGHVALTYRPRGYHRDVADLQSLFGPLIIYVTFYGRAKTKIHKSNGNTSSTYRGRAPLFEQRIKIHEGPYSSKPGECVEFPFAFNFPEATQPMPNPGDFRPDRRFHEEHGGPLPPTFTGGGIGFTKSTKAFVEYRLTATANMPGIDVDIHGFGRDDHSPEVLYEQPRLPLSRLQSPEAQQFCNSIILQNENLLPESDRPTGFRQKTKFLFSSEQYPTYVFDIMVTAPSDIYMGQPLTFELSVHPNFNRCNAPLPPEIRLRWLRVELRGETEFRAEYGLLSAPESSTTERIPPLATMILDPEVPFCKANDHTKTVRTRDTVVNIGSSFTTYNISRQYTLRIEYCIFAAGKENHCKKVLPVRVLSPLDDGTTMLRTQPGAPVPQVAESSSSAAARMSRESENAAAPQITAETLPHYEQPPGYDQALESRTENDLPVDSKGGKGKA</sequence>
<evidence type="ECO:0000313" key="3">
    <source>
        <dbReference type="Proteomes" id="UP000803884"/>
    </source>
</evidence>
<dbReference type="GeneID" id="96009443"/>
<accession>A0AB34KJL6</accession>
<protein>
    <recommendedName>
        <fullName evidence="4">Arrestin-like N-terminal domain-containing protein</fullName>
    </recommendedName>
</protein>
<dbReference type="Proteomes" id="UP000803884">
    <property type="component" value="Unassembled WGS sequence"/>
</dbReference>
<feature type="compositionally biased region" description="Low complexity" evidence="1">
    <location>
        <begin position="410"/>
        <end position="419"/>
    </location>
</feature>
<reference evidence="2 3" key="1">
    <citation type="journal article" date="2020" name="Microbiol. Resour. Announc.">
        <title>Draft Genome Sequence of a Cladosporium Species Isolated from the Mesophotic Ascidian Didemnum maculosum.</title>
        <authorList>
            <person name="Gioti A."/>
            <person name="Siaperas R."/>
            <person name="Nikolaivits E."/>
            <person name="Le Goff G."/>
            <person name="Ouazzani J."/>
            <person name="Kotoulas G."/>
            <person name="Topakas E."/>
        </authorList>
    </citation>
    <scope>NUCLEOTIDE SEQUENCE [LARGE SCALE GENOMIC DNA]</scope>
    <source>
        <strain evidence="2 3">TM138-S3</strain>
    </source>
</reference>
<keyword evidence="3" id="KW-1185">Reference proteome</keyword>
<name>A0AB34KJL6_9PEZI</name>
<evidence type="ECO:0000313" key="2">
    <source>
        <dbReference type="EMBL" id="KAL1583159.1"/>
    </source>
</evidence>
<feature type="region of interest" description="Disordered" evidence="1">
    <location>
        <begin position="394"/>
        <end position="469"/>
    </location>
</feature>
<dbReference type="EMBL" id="JAAQHG020000038">
    <property type="protein sequence ID" value="KAL1583159.1"/>
    <property type="molecule type" value="Genomic_DNA"/>
</dbReference>
<comment type="caution">
    <text evidence="2">The sequence shown here is derived from an EMBL/GenBank/DDBJ whole genome shotgun (WGS) entry which is preliminary data.</text>
</comment>
<dbReference type="Gene3D" id="2.60.40.640">
    <property type="match status" value="1"/>
</dbReference>
<dbReference type="RefSeq" id="XP_069226266.1">
    <property type="nucleotide sequence ID" value="XM_069376605.1"/>
</dbReference>
<dbReference type="AlphaFoldDB" id="A0AB34KJL6"/>